<protein>
    <recommendedName>
        <fullName evidence="3">Spindle pole body-associated protein cut12 domain-containing protein</fullName>
    </recommendedName>
</protein>
<dbReference type="KEGG" id="trg:TRUGW13939_08047"/>
<evidence type="ECO:0000313" key="4">
    <source>
        <dbReference type="EMBL" id="QKX60901.1"/>
    </source>
</evidence>
<feature type="compositionally biased region" description="Polar residues" evidence="2">
    <location>
        <begin position="594"/>
        <end position="604"/>
    </location>
</feature>
<feature type="compositionally biased region" description="Polar residues" evidence="2">
    <location>
        <begin position="518"/>
        <end position="532"/>
    </location>
</feature>
<feature type="coiled-coil region" evidence="1">
    <location>
        <begin position="258"/>
        <end position="285"/>
    </location>
</feature>
<reference evidence="5" key="1">
    <citation type="submission" date="2020-06" db="EMBL/GenBank/DDBJ databases">
        <title>A chromosome-scale genome assembly of Talaromyces rugulosus W13939.</title>
        <authorList>
            <person name="Wang B."/>
            <person name="Guo L."/>
            <person name="Ye K."/>
            <person name="Wang L."/>
        </authorList>
    </citation>
    <scope>NUCLEOTIDE SEQUENCE [LARGE SCALE GENOMIC DNA]</scope>
    <source>
        <strain evidence="5">W13939</strain>
    </source>
</reference>
<feature type="compositionally biased region" description="Basic and acidic residues" evidence="2">
    <location>
        <begin position="10"/>
        <end position="21"/>
    </location>
</feature>
<dbReference type="OrthoDB" id="5383703at2759"/>
<feature type="domain" description="Spindle pole body-associated protein cut12" evidence="3">
    <location>
        <begin position="161"/>
        <end position="301"/>
    </location>
</feature>
<feature type="compositionally biased region" description="Low complexity" evidence="2">
    <location>
        <begin position="87"/>
        <end position="98"/>
    </location>
</feature>
<evidence type="ECO:0000313" key="5">
    <source>
        <dbReference type="Proteomes" id="UP000509510"/>
    </source>
</evidence>
<dbReference type="AlphaFoldDB" id="A0A7H8R5E3"/>
<gene>
    <name evidence="4" type="ORF">TRUGW13939_08047</name>
</gene>
<dbReference type="GeneID" id="55995536"/>
<feature type="compositionally biased region" description="Basic and acidic residues" evidence="2">
    <location>
        <begin position="579"/>
        <end position="590"/>
    </location>
</feature>
<dbReference type="RefSeq" id="XP_035347076.1">
    <property type="nucleotide sequence ID" value="XM_035491183.1"/>
</dbReference>
<accession>A0A7H8R5E3</accession>
<proteinExistence type="predicted"/>
<dbReference type="Proteomes" id="UP000509510">
    <property type="component" value="Chromosome IV"/>
</dbReference>
<keyword evidence="1" id="KW-0175">Coiled coil</keyword>
<feature type="compositionally biased region" description="Basic and acidic residues" evidence="2">
    <location>
        <begin position="654"/>
        <end position="667"/>
    </location>
</feature>
<feature type="compositionally biased region" description="Basic and acidic residues" evidence="2">
    <location>
        <begin position="535"/>
        <end position="555"/>
    </location>
</feature>
<dbReference type="EMBL" id="CP055901">
    <property type="protein sequence ID" value="QKX60901.1"/>
    <property type="molecule type" value="Genomic_DNA"/>
</dbReference>
<feature type="compositionally biased region" description="Polar residues" evidence="2">
    <location>
        <begin position="99"/>
        <end position="111"/>
    </location>
</feature>
<feature type="compositionally biased region" description="Low complexity" evidence="2">
    <location>
        <begin position="147"/>
        <end position="161"/>
    </location>
</feature>
<keyword evidence="5" id="KW-1185">Reference proteome</keyword>
<feature type="compositionally biased region" description="Polar residues" evidence="2">
    <location>
        <begin position="64"/>
        <end position="76"/>
    </location>
</feature>
<feature type="region of interest" description="Disordered" evidence="2">
    <location>
        <begin position="480"/>
        <end position="676"/>
    </location>
</feature>
<feature type="coiled-coil region" evidence="1">
    <location>
        <begin position="378"/>
        <end position="476"/>
    </location>
</feature>
<dbReference type="InterPro" id="IPR021589">
    <property type="entry name" value="Cut12"/>
</dbReference>
<dbReference type="Pfam" id="PF11500">
    <property type="entry name" value="Cut12"/>
    <property type="match status" value="1"/>
</dbReference>
<evidence type="ECO:0000256" key="1">
    <source>
        <dbReference type="SAM" id="Coils"/>
    </source>
</evidence>
<sequence>MLGWITGQDGQERPSTDDSRVFDPPQTPGPVFALRAFKSAVFGTPTGEDDTVVGQRIVSKDQPDSTMQNSKATTSQEADRQKPSEKQNLSSENQLSLSPTKSILMTPGTTSNRRKTVSFGSTVHHDELKKDNPLATDEATTFPAPGSVSSQWTSGQSSANSKPRSKLTQSLLDAREHRTEELPRQVEPARSGKSPSRQASLDAVDAGLADKKDETVNLDDPQSQSGQYWKAEFDSYRKRTDIEIRKLVQYRSATRSYARKKDAEAMRLRLRLENEEKKVVEMERHVTGLASDMVSNGGEGDKEKLVRDLTIQTALAVQYKHKVDTLRKTLQRHGVVGTKEEQTESDRFLKDKEEIYRLQFDLEQANKKLKERSHGDELIKLRELAKSSDSKVQQLEKENAQLKKNITRFKSEQRKWDAQRLDKEEKLKQRVTKFEKRSQEYKEKFLEYQQVYEHERENQLNKIRFLENRVADLEISKRSNGLRDSDLSPPEEYPGVRVHDFGGQRVKIPSRNPEDMTQVGNQDPDSCQTIPNDLQDDRPDERRDVKDAAADKPTELPRTVKIWDPNIDTDLPPPSPPGQKERPPYSRERPVTPPSTNRSVQAADSSGDGKARPTQTQTPDISKTPLLPLSQSRWATPMVTQERIAPERAAAAKTRLEQKQRLQGGEDKENELEIFL</sequence>
<feature type="compositionally biased region" description="Basic and acidic residues" evidence="2">
    <location>
        <begin position="123"/>
        <end position="132"/>
    </location>
</feature>
<feature type="region of interest" description="Disordered" evidence="2">
    <location>
        <begin position="43"/>
        <end position="202"/>
    </location>
</feature>
<evidence type="ECO:0000259" key="3">
    <source>
        <dbReference type="Pfam" id="PF11500"/>
    </source>
</evidence>
<name>A0A7H8R5E3_TALRU</name>
<organism evidence="4 5">
    <name type="scientific">Talaromyces rugulosus</name>
    <name type="common">Penicillium rugulosum</name>
    <dbReference type="NCBI Taxonomy" id="121627"/>
    <lineage>
        <taxon>Eukaryota</taxon>
        <taxon>Fungi</taxon>
        <taxon>Dikarya</taxon>
        <taxon>Ascomycota</taxon>
        <taxon>Pezizomycotina</taxon>
        <taxon>Eurotiomycetes</taxon>
        <taxon>Eurotiomycetidae</taxon>
        <taxon>Eurotiales</taxon>
        <taxon>Trichocomaceae</taxon>
        <taxon>Talaromyces</taxon>
        <taxon>Talaromyces sect. Islandici</taxon>
    </lineage>
</organism>
<feature type="compositionally biased region" description="Basic and acidic residues" evidence="2">
    <location>
        <begin position="173"/>
        <end position="184"/>
    </location>
</feature>
<feature type="region of interest" description="Disordered" evidence="2">
    <location>
        <begin position="1"/>
        <end position="30"/>
    </location>
</feature>
<evidence type="ECO:0000256" key="2">
    <source>
        <dbReference type="SAM" id="MobiDB-lite"/>
    </source>
</evidence>